<dbReference type="AlphaFoldDB" id="A0A645ASE3"/>
<comment type="caution">
    <text evidence="1">The sequence shown here is derived from an EMBL/GenBank/DDBJ whole genome shotgun (WGS) entry which is preliminary data.</text>
</comment>
<accession>A0A645ASE3</accession>
<name>A0A645ASE3_9ZZZZ</name>
<evidence type="ECO:0000313" key="1">
    <source>
        <dbReference type="EMBL" id="MPM55997.1"/>
    </source>
</evidence>
<reference evidence="1" key="1">
    <citation type="submission" date="2019-08" db="EMBL/GenBank/DDBJ databases">
        <authorList>
            <person name="Kucharzyk K."/>
            <person name="Murdoch R.W."/>
            <person name="Higgins S."/>
            <person name="Loffler F."/>
        </authorList>
    </citation>
    <scope>NUCLEOTIDE SEQUENCE</scope>
</reference>
<dbReference type="EMBL" id="VSSQ01015533">
    <property type="protein sequence ID" value="MPM55997.1"/>
    <property type="molecule type" value="Genomic_DNA"/>
</dbReference>
<dbReference type="PROSITE" id="PS51257">
    <property type="entry name" value="PROKAR_LIPOPROTEIN"/>
    <property type="match status" value="1"/>
</dbReference>
<organism evidence="1">
    <name type="scientific">bioreactor metagenome</name>
    <dbReference type="NCBI Taxonomy" id="1076179"/>
    <lineage>
        <taxon>unclassified sequences</taxon>
        <taxon>metagenomes</taxon>
        <taxon>ecological metagenomes</taxon>
    </lineage>
</organism>
<protein>
    <submittedName>
        <fullName evidence="1">Uncharacterized protein</fullName>
    </submittedName>
</protein>
<gene>
    <name evidence="1" type="ORF">SDC9_102795</name>
</gene>
<sequence length="88" mass="10117">MGEQRLNRMKKIVSILLAVFFVATLTAVSASACNDRHWNEDDHECGDYDDHDDHCGDSYNDYGDGCDSCDDYDNYDSYDNYGGYDDYR</sequence>
<proteinExistence type="predicted"/>